<evidence type="ECO:0000313" key="3">
    <source>
        <dbReference type="RefSeq" id="XP_065653015.1"/>
    </source>
</evidence>
<name>A0ABM4BUZ7_HYDVU</name>
<dbReference type="RefSeq" id="XP_065653015.1">
    <property type="nucleotide sequence ID" value="XM_065796943.1"/>
</dbReference>
<dbReference type="Pfam" id="PF03184">
    <property type="entry name" value="DDE_1"/>
    <property type="match status" value="1"/>
</dbReference>
<protein>
    <submittedName>
        <fullName evidence="3">Tigger transposable element-derived protein 4-like</fullName>
    </submittedName>
</protein>
<evidence type="ECO:0000313" key="2">
    <source>
        <dbReference type="Proteomes" id="UP001652625"/>
    </source>
</evidence>
<dbReference type="PANTHER" id="PTHR19303">
    <property type="entry name" value="TRANSPOSON"/>
    <property type="match status" value="1"/>
</dbReference>
<dbReference type="PANTHER" id="PTHR19303:SF73">
    <property type="entry name" value="PROTEIN PDC2"/>
    <property type="match status" value="1"/>
</dbReference>
<dbReference type="Proteomes" id="UP001652625">
    <property type="component" value="Chromosome 05"/>
</dbReference>
<gene>
    <name evidence="3" type="primary">LOC136080326</name>
</gene>
<dbReference type="InterPro" id="IPR004875">
    <property type="entry name" value="DDE_SF_endonuclease_dom"/>
</dbReference>
<reference evidence="3" key="1">
    <citation type="submission" date="2025-08" db="UniProtKB">
        <authorList>
            <consortium name="RefSeq"/>
        </authorList>
    </citation>
    <scope>IDENTIFICATION</scope>
</reference>
<dbReference type="InterPro" id="IPR050863">
    <property type="entry name" value="CenT-Element_Derived"/>
</dbReference>
<keyword evidence="2" id="KW-1185">Reference proteome</keyword>
<sequence length="216" mass="24887">MFIGVKSIPCRYRAQPKSWMSAELFEEWVKEIDRKFSFQKRKIPLIVDNCSAHPNVQKLDWVELIFLPPNTTLITQPMDQGVNRSLKAKYRLLTVKKQIAALEKENKMLKFSILIAMFMLTKAWNSIPDQTFINCFKKSVISLEAVEQLVNDANDLFCDLDVDETVMENIDFDVCIANKSSDEDIIAEVSEHDAIEIEEESDDCALVFLTMLQNQV</sequence>
<dbReference type="GeneID" id="136080326"/>
<evidence type="ECO:0000259" key="1">
    <source>
        <dbReference type="Pfam" id="PF03184"/>
    </source>
</evidence>
<accession>A0ABM4BUZ7</accession>
<feature type="domain" description="DDE-1" evidence="1">
    <location>
        <begin position="6"/>
        <end position="136"/>
    </location>
</feature>
<organism evidence="2 3">
    <name type="scientific">Hydra vulgaris</name>
    <name type="common">Hydra</name>
    <name type="synonym">Hydra attenuata</name>
    <dbReference type="NCBI Taxonomy" id="6087"/>
    <lineage>
        <taxon>Eukaryota</taxon>
        <taxon>Metazoa</taxon>
        <taxon>Cnidaria</taxon>
        <taxon>Hydrozoa</taxon>
        <taxon>Hydroidolina</taxon>
        <taxon>Anthoathecata</taxon>
        <taxon>Aplanulata</taxon>
        <taxon>Hydridae</taxon>
        <taxon>Hydra</taxon>
    </lineage>
</organism>
<proteinExistence type="predicted"/>